<dbReference type="RefSeq" id="WP_189018815.1">
    <property type="nucleotide sequence ID" value="NZ_BMPM01000005.1"/>
</dbReference>
<feature type="region of interest" description="Disordered" evidence="1">
    <location>
        <begin position="92"/>
        <end position="119"/>
    </location>
</feature>
<feature type="transmembrane region" description="Helical" evidence="2">
    <location>
        <begin position="64"/>
        <end position="86"/>
    </location>
</feature>
<gene>
    <name evidence="3" type="ORF">ABIA52_004047</name>
</gene>
<proteinExistence type="predicted"/>
<keyword evidence="2" id="KW-1133">Transmembrane helix</keyword>
<accession>A0ABW8NC36</accession>
<evidence type="ECO:0000313" key="4">
    <source>
        <dbReference type="Proteomes" id="UP001620520"/>
    </source>
</evidence>
<name>A0ABW8NC36_9MICC</name>
<dbReference type="Proteomes" id="UP001620520">
    <property type="component" value="Unassembled WGS sequence"/>
</dbReference>
<protein>
    <submittedName>
        <fullName evidence="3">Uncharacterized protein</fullName>
    </submittedName>
</protein>
<evidence type="ECO:0000313" key="3">
    <source>
        <dbReference type="EMBL" id="MFK4641158.1"/>
    </source>
</evidence>
<comment type="caution">
    <text evidence="3">The sequence shown here is derived from an EMBL/GenBank/DDBJ whole genome shotgun (WGS) entry which is preliminary data.</text>
</comment>
<evidence type="ECO:0000256" key="2">
    <source>
        <dbReference type="SAM" id="Phobius"/>
    </source>
</evidence>
<evidence type="ECO:0000256" key="1">
    <source>
        <dbReference type="SAM" id="MobiDB-lite"/>
    </source>
</evidence>
<sequence length="240" mass="23850">MSNEKKSAVERLAAADPALAVTQEDLARSRGKSLAVMQTDAVQLAVGGSVEQFHRQPPVRRFRVIGGVGLVAAAAAVVAGVFASSLNPQQLQQPVPGATQSAAVPESDSSGPSQPPEIVGAKAATGAAEIVVGGNGNKAAVSTDEGVNLIMDALITGTLGLNSGGCFAGIHPDGTSGGLVFPFGTKVTATGVILPDGTPVNLGDNYAFGGGGSPGHVDLGECSPVGTPFLVQSWDGLVSK</sequence>
<organism evidence="3 4">
    <name type="scientific">Paenarthrobacter histidinolovorans</name>
    <dbReference type="NCBI Taxonomy" id="43664"/>
    <lineage>
        <taxon>Bacteria</taxon>
        <taxon>Bacillati</taxon>
        <taxon>Actinomycetota</taxon>
        <taxon>Actinomycetes</taxon>
        <taxon>Micrococcales</taxon>
        <taxon>Micrococcaceae</taxon>
        <taxon>Paenarthrobacter</taxon>
    </lineage>
</organism>
<keyword evidence="2" id="KW-0812">Transmembrane</keyword>
<keyword evidence="2" id="KW-0472">Membrane</keyword>
<reference evidence="3 4" key="1">
    <citation type="submission" date="2024-10" db="EMBL/GenBank/DDBJ databases">
        <title>Novel secondary metabolite-producing bacteria for plant disease control.</title>
        <authorList>
            <person name="Chevrette M."/>
        </authorList>
    </citation>
    <scope>NUCLEOTIDE SEQUENCE [LARGE SCALE GENOMIC DNA]</scope>
    <source>
        <strain evidence="3 4">J30 TE3557</strain>
    </source>
</reference>
<dbReference type="EMBL" id="JBIYEW010000003">
    <property type="protein sequence ID" value="MFK4641158.1"/>
    <property type="molecule type" value="Genomic_DNA"/>
</dbReference>
<feature type="compositionally biased region" description="Polar residues" evidence="1">
    <location>
        <begin position="92"/>
        <end position="112"/>
    </location>
</feature>
<keyword evidence="4" id="KW-1185">Reference proteome</keyword>